<dbReference type="SUPFAM" id="SSF50814">
    <property type="entry name" value="Lipocalins"/>
    <property type="match status" value="1"/>
</dbReference>
<dbReference type="AlphaFoldDB" id="A0AAN9A3U2"/>
<dbReference type="InterPro" id="IPR012674">
    <property type="entry name" value="Calycin"/>
</dbReference>
<dbReference type="Gene3D" id="2.40.128.20">
    <property type="match status" value="1"/>
</dbReference>
<dbReference type="Proteomes" id="UP001381693">
    <property type="component" value="Unassembled WGS sequence"/>
</dbReference>
<dbReference type="GO" id="GO:0000302">
    <property type="term" value="P:response to reactive oxygen species"/>
    <property type="evidence" value="ECO:0007669"/>
    <property type="project" value="TreeGrafter"/>
</dbReference>
<dbReference type="GO" id="GO:0005737">
    <property type="term" value="C:cytoplasm"/>
    <property type="evidence" value="ECO:0007669"/>
    <property type="project" value="TreeGrafter"/>
</dbReference>
<dbReference type="PRINTS" id="PR01273">
    <property type="entry name" value="INVTBRTCOLOR"/>
</dbReference>
<evidence type="ECO:0000256" key="2">
    <source>
        <dbReference type="ARBA" id="ARBA00023157"/>
    </source>
</evidence>
<evidence type="ECO:0000256" key="1">
    <source>
        <dbReference type="ARBA" id="ARBA00006889"/>
    </source>
</evidence>
<comment type="caution">
    <text evidence="5">The sequence shown here is derived from an EMBL/GenBank/DDBJ whole genome shotgun (WGS) entry which is preliminary data.</text>
</comment>
<dbReference type="PANTHER" id="PTHR10612">
    <property type="entry name" value="APOLIPOPROTEIN D"/>
    <property type="match status" value="1"/>
</dbReference>
<dbReference type="Pfam" id="PF08212">
    <property type="entry name" value="Lipocalin_2"/>
    <property type="match status" value="1"/>
</dbReference>
<feature type="signal peptide" evidence="3">
    <location>
        <begin position="1"/>
        <end position="17"/>
    </location>
</feature>
<keyword evidence="6" id="KW-1185">Reference proteome</keyword>
<organism evidence="5 6">
    <name type="scientific">Halocaridina rubra</name>
    <name type="common">Hawaiian red shrimp</name>
    <dbReference type="NCBI Taxonomy" id="373956"/>
    <lineage>
        <taxon>Eukaryota</taxon>
        <taxon>Metazoa</taxon>
        <taxon>Ecdysozoa</taxon>
        <taxon>Arthropoda</taxon>
        <taxon>Crustacea</taxon>
        <taxon>Multicrustacea</taxon>
        <taxon>Malacostraca</taxon>
        <taxon>Eumalacostraca</taxon>
        <taxon>Eucarida</taxon>
        <taxon>Decapoda</taxon>
        <taxon>Pleocyemata</taxon>
        <taxon>Caridea</taxon>
        <taxon>Atyoidea</taxon>
        <taxon>Atyidae</taxon>
        <taxon>Halocaridina</taxon>
    </lineage>
</organism>
<dbReference type="GO" id="GO:0006629">
    <property type="term" value="P:lipid metabolic process"/>
    <property type="evidence" value="ECO:0007669"/>
    <property type="project" value="TreeGrafter"/>
</dbReference>
<name>A0AAN9A3U2_HALRR</name>
<accession>A0AAN9A3U2</accession>
<dbReference type="GO" id="GO:0031409">
    <property type="term" value="F:pigment binding"/>
    <property type="evidence" value="ECO:0007669"/>
    <property type="project" value="InterPro"/>
</dbReference>
<dbReference type="PIRSF" id="PIRSF036893">
    <property type="entry name" value="Lipocalin_ApoD"/>
    <property type="match status" value="1"/>
</dbReference>
<proteinExistence type="inferred from homology"/>
<comment type="similarity">
    <text evidence="1 3">Belongs to the calycin superfamily. Lipocalin family.</text>
</comment>
<evidence type="ECO:0000256" key="3">
    <source>
        <dbReference type="PIRNR" id="PIRNR036893"/>
    </source>
</evidence>
<feature type="domain" description="Lipocalin/cytosolic fatty-acid binding" evidence="4">
    <location>
        <begin position="40"/>
        <end position="170"/>
    </location>
</feature>
<gene>
    <name evidence="5" type="ORF">SK128_007875</name>
</gene>
<dbReference type="InterPro" id="IPR022272">
    <property type="entry name" value="Lipocalin_CS"/>
</dbReference>
<keyword evidence="3" id="KW-0732">Signal</keyword>
<dbReference type="PANTHER" id="PTHR10612:SF62">
    <property type="entry name" value="LIPOCALIN_CYTOSOLIC FATTY-ACID BINDING DOMAIN-CONTAINING PROTEIN"/>
    <property type="match status" value="1"/>
</dbReference>
<protein>
    <recommendedName>
        <fullName evidence="4">Lipocalin/cytosolic fatty-acid binding domain-containing protein</fullName>
    </recommendedName>
</protein>
<dbReference type="InterPro" id="IPR022271">
    <property type="entry name" value="Lipocalin_ApoD"/>
</dbReference>
<evidence type="ECO:0000259" key="4">
    <source>
        <dbReference type="Pfam" id="PF08212"/>
    </source>
</evidence>
<reference evidence="5 6" key="1">
    <citation type="submission" date="2023-11" db="EMBL/GenBank/DDBJ databases">
        <title>Halocaridina rubra genome assembly.</title>
        <authorList>
            <person name="Smith C."/>
        </authorList>
    </citation>
    <scope>NUCLEOTIDE SEQUENCE [LARGE SCALE GENOMIC DNA]</scope>
    <source>
        <strain evidence="5">EP-1</strain>
        <tissue evidence="5">Whole</tissue>
    </source>
</reference>
<dbReference type="PROSITE" id="PS00213">
    <property type="entry name" value="LIPOCALIN"/>
    <property type="match status" value="1"/>
</dbReference>
<feature type="chain" id="PRO_5042675183" description="Lipocalin/cytosolic fatty-acid binding domain-containing protein" evidence="3">
    <location>
        <begin position="18"/>
        <end position="192"/>
    </location>
</feature>
<evidence type="ECO:0000313" key="6">
    <source>
        <dbReference type="Proteomes" id="UP001381693"/>
    </source>
</evidence>
<sequence length="192" mass="21880">MLLSLIGLLGLVITCQCMVIAPYQVSVGQCPNITEKYDFDASQYLGRWFELEKIQYVGEDDVECANAVYSDMGDGYIEVYNTGRFPTGEFTDIRGRAHEIAPGVLLVEFLKNSPNELHILDTDYENFSSVYNCVQLGELHWQYAWLLSRTMVMDEEIYSRARLAFINNNVNVSLLETTYQGDDCPYPVQIVL</sequence>
<dbReference type="InterPro" id="IPR003057">
    <property type="entry name" value="Invtbrt_color"/>
</dbReference>
<dbReference type="EMBL" id="JAXCGZ010013241">
    <property type="protein sequence ID" value="KAK7073194.1"/>
    <property type="molecule type" value="Genomic_DNA"/>
</dbReference>
<keyword evidence="2" id="KW-1015">Disulfide bond</keyword>
<dbReference type="InterPro" id="IPR000566">
    <property type="entry name" value="Lipocln_cytosolic_FA-bd_dom"/>
</dbReference>
<evidence type="ECO:0000313" key="5">
    <source>
        <dbReference type="EMBL" id="KAK7073194.1"/>
    </source>
</evidence>